<dbReference type="InterPro" id="IPR054297">
    <property type="entry name" value="DUF7033"/>
</dbReference>
<comment type="caution">
    <text evidence="2">The sequence shown here is derived from an EMBL/GenBank/DDBJ whole genome shotgun (WGS) entry which is preliminary data.</text>
</comment>
<evidence type="ECO:0000259" key="1">
    <source>
        <dbReference type="Pfam" id="PF23019"/>
    </source>
</evidence>
<protein>
    <submittedName>
        <fullName evidence="2">Polysaccharide deacetylase family protein</fullName>
    </submittedName>
</protein>
<dbReference type="Pfam" id="PF23019">
    <property type="entry name" value="DUF7033"/>
    <property type="match status" value="1"/>
</dbReference>
<evidence type="ECO:0000313" key="3">
    <source>
        <dbReference type="Proteomes" id="UP001168642"/>
    </source>
</evidence>
<proteinExistence type="predicted"/>
<sequence length="428" mass="49986">MMIIYSDIISSRLIYTLNVIFKYVIGIDYELTNHQTDFETSFKHKINYSVKNIDNSLQIIPSNLLFQKGVVEQDIQVDWIDEIPFLFKTNGELPYDIFAATFYMITRYEEYLPFESDIHGRFSAENSLAFKNGFLKKPVVNLWVMFLQKKLLELSPNLCFPIKKISFLNTLDIDIAYAYKAKGIIRFWGGFAKAILKRNQEEIGLRKNYITSKKDPFDTYNFIEKHSENVNTQYFFLLGNRAEFDNNIHPSKRGLKKLILKLSQQHKIGIHPSYQSNQKPEKVAKEIKRLEKILGDKITISRQHFLKMSFPSTYENLINNGVKVDYTMGFASQVGFRAGICNVYPFYNLEKEAARPLWIVPFQVMDGTLNQYLKLNPEQGIQEIKSLIDEVNSVNGLFVSLWHNSSLSETDIWKGWRKVYKEMLTLMK</sequence>
<feature type="domain" description="DUF7033" evidence="1">
    <location>
        <begin position="93"/>
        <end position="181"/>
    </location>
</feature>
<dbReference type="Proteomes" id="UP001168642">
    <property type="component" value="Unassembled WGS sequence"/>
</dbReference>
<name>A0ABT8VPE0_9FLAO</name>
<organism evidence="2 3">
    <name type="scientific">Wenyingzhuangia gilva</name>
    <dbReference type="NCBI Taxonomy" id="3057677"/>
    <lineage>
        <taxon>Bacteria</taxon>
        <taxon>Pseudomonadati</taxon>
        <taxon>Bacteroidota</taxon>
        <taxon>Flavobacteriia</taxon>
        <taxon>Flavobacteriales</taxon>
        <taxon>Flavobacteriaceae</taxon>
        <taxon>Wenyingzhuangia</taxon>
    </lineage>
</organism>
<dbReference type="Gene3D" id="3.20.20.370">
    <property type="entry name" value="Glycoside hydrolase/deacetylase"/>
    <property type="match status" value="1"/>
</dbReference>
<dbReference type="CDD" id="cd10931">
    <property type="entry name" value="CE4_u7"/>
    <property type="match status" value="1"/>
</dbReference>
<keyword evidence="3" id="KW-1185">Reference proteome</keyword>
<dbReference type="EMBL" id="JAUMIT010000001">
    <property type="protein sequence ID" value="MDO3693838.1"/>
    <property type="molecule type" value="Genomic_DNA"/>
</dbReference>
<reference evidence="2" key="1">
    <citation type="submission" date="2023-07" db="EMBL/GenBank/DDBJ databases">
        <title>Wenyingzhuangia sp. chi5 genome sequencing and assembly.</title>
        <authorList>
            <person name="Park S."/>
        </authorList>
    </citation>
    <scope>NUCLEOTIDE SEQUENCE</scope>
    <source>
        <strain evidence="2">Chi5</strain>
    </source>
</reference>
<accession>A0ABT8VPE0</accession>
<evidence type="ECO:0000313" key="2">
    <source>
        <dbReference type="EMBL" id="MDO3693838.1"/>
    </source>
</evidence>
<gene>
    <name evidence="2" type="ORF">QVZ41_03115</name>
</gene>